<feature type="domain" description="PDZ" evidence="17">
    <location>
        <begin position="284"/>
        <end position="349"/>
    </location>
</feature>
<keyword evidence="19" id="KW-1185">Reference proteome</keyword>
<evidence type="ECO:0000256" key="4">
    <source>
        <dbReference type="ARBA" id="ARBA00013035"/>
    </source>
</evidence>
<feature type="binding site" evidence="15">
    <location>
        <position position="167"/>
    </location>
    <ligand>
        <name>substrate</name>
    </ligand>
</feature>
<dbReference type="Proteomes" id="UP000000383">
    <property type="component" value="Chromosome"/>
</dbReference>
<dbReference type="PRINTS" id="PR00834">
    <property type="entry name" value="PROTEASES2C"/>
</dbReference>
<dbReference type="EC" id="3.4.21.107" evidence="4"/>
<evidence type="ECO:0000313" key="18">
    <source>
        <dbReference type="EMBL" id="ADI30450.1"/>
    </source>
</evidence>
<dbReference type="eggNOG" id="COG0265">
    <property type="taxonomic scope" value="Bacteria"/>
</dbReference>
<sequence length="489" mass="51690" precursor="true">MKMTQSSLKAVGIVALIASVFASGYAYHGTTQISEANATTVPIPNSTYQPRTALSSIADFSEIVTKQGPAVVNISVSGTLKTGFSNLSVIPEINPDDPFYEFFHRFQPDAPEGDSQMKALGSGFIVKSDGVILTNAHVVSEANEVTVKLTDKREFKAKVVGLDKASDVAILKIDANNLPTVKIGNPQKARVGEWVLAIGSPFGFENSVTAGIVSAKSRSLPDEGYVPFLQTDVAINPGNSGGPLFNLQGEVIGINSQIYSKSGGSEGLSFAIPIDIAMHVEKQILESGKVSRGQLGLTIQPITQELAASFGLDKLTGALVSEVKKDSPAEKAGIEVGDIILKFNGRSLEHSEELPPLVAETTPGSKAQLEVWHNKKTKVTNVDVGELKTADTSVMHSSLSKGKLGLIVRPLTDEERKAAKTSSGLIVEDVSEGSAARAGIRQGDIILSAGGEKIDSANQLSNLISNTHGQIALLIMHGDRKIFVPVKIS</sequence>
<dbReference type="SMART" id="SM00228">
    <property type="entry name" value="PDZ"/>
    <property type="match status" value="2"/>
</dbReference>
<keyword evidence="9" id="KW-0574">Periplasm</keyword>
<evidence type="ECO:0000256" key="5">
    <source>
        <dbReference type="ARBA" id="ARBA00013958"/>
    </source>
</evidence>
<dbReference type="RefSeq" id="WP_013148759.1">
    <property type="nucleotide sequence ID" value="NC_014207.1"/>
</dbReference>
<proteinExistence type="inferred from homology"/>
<evidence type="ECO:0000256" key="7">
    <source>
        <dbReference type="ARBA" id="ARBA00022729"/>
    </source>
</evidence>
<evidence type="ECO:0000256" key="14">
    <source>
        <dbReference type="PIRSR" id="PIRSR611782-1"/>
    </source>
</evidence>
<keyword evidence="10 18" id="KW-0378">Hydrolase</keyword>
<evidence type="ECO:0000259" key="17">
    <source>
        <dbReference type="PROSITE" id="PS50106"/>
    </source>
</evidence>
<dbReference type="SUPFAM" id="SSF50494">
    <property type="entry name" value="Trypsin-like serine proteases"/>
    <property type="match status" value="1"/>
</dbReference>
<feature type="binding site" evidence="15">
    <location>
        <begin position="238"/>
        <end position="240"/>
    </location>
    <ligand>
        <name>substrate</name>
    </ligand>
</feature>
<dbReference type="KEGG" id="meh:M301_2081"/>
<feature type="active site" description="Charge relay system" evidence="14">
    <location>
        <position position="167"/>
    </location>
</feature>
<dbReference type="Gene3D" id="2.40.10.120">
    <property type="match status" value="1"/>
</dbReference>
<comment type="subcellular location">
    <subcellularLocation>
        <location evidence="2">Periplasm</location>
    </subcellularLocation>
</comment>
<dbReference type="NCBIfam" id="TIGR02037">
    <property type="entry name" value="degP_htrA_DO"/>
    <property type="match status" value="1"/>
</dbReference>
<dbReference type="InterPro" id="IPR001940">
    <property type="entry name" value="Peptidase_S1C"/>
</dbReference>
<evidence type="ECO:0000256" key="15">
    <source>
        <dbReference type="PIRSR" id="PIRSR611782-2"/>
    </source>
</evidence>
<dbReference type="FunFam" id="2.40.10.120:FF:000007">
    <property type="entry name" value="Periplasmic serine endoprotease DegP-like"/>
    <property type="match status" value="1"/>
</dbReference>
<dbReference type="PROSITE" id="PS50106">
    <property type="entry name" value="PDZ"/>
    <property type="match status" value="2"/>
</dbReference>
<dbReference type="CDD" id="cd10839">
    <property type="entry name" value="cpPDZ1_DegP-like"/>
    <property type="match status" value="1"/>
</dbReference>
<reference evidence="18 19" key="2">
    <citation type="journal article" date="2011" name="J. Bacteriol.">
        <title>Genomes of three methylotrophs from a single niche uncover genetic and metabolic divergence of Methylophilaceae.</title>
        <authorList>
            <person name="Lapidus A."/>
            <person name="Clum A."/>
            <person name="Labutti K."/>
            <person name="Kaluzhnaya M.G."/>
            <person name="Lim S."/>
            <person name="Beck D.A."/>
            <person name="Glavina Del Rio T."/>
            <person name="Nolan M."/>
            <person name="Mavromatis K."/>
            <person name="Huntemann M."/>
            <person name="Lucas S."/>
            <person name="Lidstrom M.E."/>
            <person name="Ivanova N."/>
            <person name="Chistoserdova L."/>
        </authorList>
    </citation>
    <scope>NUCLEOTIDE SEQUENCE [LARGE SCALE GENOMIC DNA]</scope>
    <source>
        <strain evidence="18 19">301</strain>
    </source>
</reference>
<feature type="active site" description="Charge relay system" evidence="14">
    <location>
        <position position="240"/>
    </location>
</feature>
<evidence type="ECO:0000256" key="16">
    <source>
        <dbReference type="SAM" id="SignalP"/>
    </source>
</evidence>
<dbReference type="Pfam" id="PF13180">
    <property type="entry name" value="PDZ_2"/>
    <property type="match status" value="1"/>
</dbReference>
<dbReference type="GO" id="GO:0004252">
    <property type="term" value="F:serine-type endopeptidase activity"/>
    <property type="evidence" value="ECO:0007669"/>
    <property type="project" value="InterPro"/>
</dbReference>
<dbReference type="OrthoDB" id="9758917at2"/>
<accession>D7DKK4</accession>
<comment type="similarity">
    <text evidence="3">Belongs to the peptidase S1C family.</text>
</comment>
<keyword evidence="6 18" id="KW-0645">Protease</keyword>
<dbReference type="InterPro" id="IPR036034">
    <property type="entry name" value="PDZ_sf"/>
</dbReference>
<evidence type="ECO:0000256" key="11">
    <source>
        <dbReference type="ARBA" id="ARBA00022825"/>
    </source>
</evidence>
<dbReference type="SUPFAM" id="SSF50156">
    <property type="entry name" value="PDZ domain-like"/>
    <property type="match status" value="2"/>
</dbReference>
<evidence type="ECO:0000256" key="8">
    <source>
        <dbReference type="ARBA" id="ARBA00022737"/>
    </source>
</evidence>
<name>D7DKK4_METV0</name>
<dbReference type="GO" id="GO:0042597">
    <property type="term" value="C:periplasmic space"/>
    <property type="evidence" value="ECO:0007669"/>
    <property type="project" value="UniProtKB-SubCell"/>
</dbReference>
<keyword evidence="7 16" id="KW-0732">Signal</keyword>
<evidence type="ECO:0000256" key="1">
    <source>
        <dbReference type="ARBA" id="ARBA00001772"/>
    </source>
</evidence>
<evidence type="ECO:0000256" key="13">
    <source>
        <dbReference type="ARBA" id="ARBA00032850"/>
    </source>
</evidence>
<evidence type="ECO:0000256" key="2">
    <source>
        <dbReference type="ARBA" id="ARBA00004418"/>
    </source>
</evidence>
<gene>
    <name evidence="18" type="ordered locus">M301_2081</name>
</gene>
<evidence type="ECO:0000256" key="12">
    <source>
        <dbReference type="ARBA" id="ARBA00023016"/>
    </source>
</evidence>
<dbReference type="InterPro" id="IPR011782">
    <property type="entry name" value="Pept_S1C_Do"/>
</dbReference>
<feature type="signal peptide" evidence="16">
    <location>
        <begin position="1"/>
        <end position="28"/>
    </location>
</feature>
<organism evidence="18 19">
    <name type="scientific">Methylotenera versatilis (strain 301)</name>
    <dbReference type="NCBI Taxonomy" id="666681"/>
    <lineage>
        <taxon>Bacteria</taxon>
        <taxon>Pseudomonadati</taxon>
        <taxon>Pseudomonadota</taxon>
        <taxon>Betaproteobacteria</taxon>
        <taxon>Nitrosomonadales</taxon>
        <taxon>Methylophilaceae</taxon>
        <taxon>Methylotenera</taxon>
    </lineage>
</organism>
<dbReference type="InterPro" id="IPR009003">
    <property type="entry name" value="Peptidase_S1_PA"/>
</dbReference>
<comment type="catalytic activity">
    <reaction evidence="1">
        <text>Acts on substrates that are at least partially unfolded. The cleavage site P1 residue is normally between a pair of hydrophobic residues, such as Val-|-Val.</text>
        <dbReference type="EC" id="3.4.21.107"/>
    </reaction>
</comment>
<dbReference type="STRING" id="666681.M301_2081"/>
<reference evidence="19" key="1">
    <citation type="submission" date="2010-05" db="EMBL/GenBank/DDBJ databases">
        <title>Complete sequence of Methylotenera sp. 301.</title>
        <authorList>
            <person name="Lucas S."/>
            <person name="Copeland A."/>
            <person name="Lapidus A."/>
            <person name="Cheng J.-F."/>
            <person name="Bruce D."/>
            <person name="Goodwin L."/>
            <person name="Pitluck S."/>
            <person name="Clum A."/>
            <person name="Land M."/>
            <person name="Hauser L."/>
            <person name="Kyrpides N."/>
            <person name="Ivanova N."/>
            <person name="Chistoservova L."/>
            <person name="Kalyuzhnaya M."/>
            <person name="Woyke T."/>
        </authorList>
    </citation>
    <scope>NUCLEOTIDE SEQUENCE [LARGE SCALE GENOMIC DNA]</scope>
    <source>
        <strain evidence="19">301</strain>
    </source>
</reference>
<feature type="binding site" evidence="15">
    <location>
        <position position="137"/>
    </location>
    <ligand>
        <name>substrate</name>
    </ligand>
</feature>
<keyword evidence="8" id="KW-0677">Repeat</keyword>
<dbReference type="InterPro" id="IPR041489">
    <property type="entry name" value="PDZ_6"/>
</dbReference>
<protein>
    <recommendedName>
        <fullName evidence="5">Probable periplasmic serine endoprotease DegP-like</fullName>
        <ecNumber evidence="4">3.4.21.107</ecNumber>
    </recommendedName>
    <alternativeName>
        <fullName evidence="13">Protease Do</fullName>
    </alternativeName>
</protein>
<keyword evidence="11" id="KW-0720">Serine protease</keyword>
<evidence type="ECO:0000256" key="3">
    <source>
        <dbReference type="ARBA" id="ARBA00010541"/>
    </source>
</evidence>
<evidence type="ECO:0000256" key="10">
    <source>
        <dbReference type="ARBA" id="ARBA00022801"/>
    </source>
</evidence>
<evidence type="ECO:0000256" key="6">
    <source>
        <dbReference type="ARBA" id="ARBA00022670"/>
    </source>
</evidence>
<dbReference type="EMBL" id="CP002056">
    <property type="protein sequence ID" value="ADI30450.1"/>
    <property type="molecule type" value="Genomic_DNA"/>
</dbReference>
<feature type="domain" description="PDZ" evidence="17">
    <location>
        <begin position="393"/>
        <end position="479"/>
    </location>
</feature>
<dbReference type="PANTHER" id="PTHR22939:SF130">
    <property type="entry name" value="PERIPLASMIC SERINE ENDOPROTEASE DEGP-LIKE-RELATED"/>
    <property type="match status" value="1"/>
</dbReference>
<keyword evidence="12" id="KW-0346">Stress response</keyword>
<dbReference type="Pfam" id="PF13365">
    <property type="entry name" value="Trypsin_2"/>
    <property type="match status" value="1"/>
</dbReference>
<dbReference type="InterPro" id="IPR001478">
    <property type="entry name" value="PDZ"/>
</dbReference>
<dbReference type="PANTHER" id="PTHR22939">
    <property type="entry name" value="SERINE PROTEASE FAMILY S1C HTRA-RELATED"/>
    <property type="match status" value="1"/>
</dbReference>
<dbReference type="Gene3D" id="2.30.42.10">
    <property type="match status" value="2"/>
</dbReference>
<evidence type="ECO:0000256" key="9">
    <source>
        <dbReference type="ARBA" id="ARBA00022764"/>
    </source>
</evidence>
<feature type="chain" id="PRO_5038856720" description="Probable periplasmic serine endoprotease DegP-like" evidence="16">
    <location>
        <begin position="29"/>
        <end position="489"/>
    </location>
</feature>
<dbReference type="HOGENOM" id="CLU_020120_1_0_4"/>
<feature type="active site" description="Charge relay system" evidence="14">
    <location>
        <position position="137"/>
    </location>
</feature>
<dbReference type="Pfam" id="PF17820">
    <property type="entry name" value="PDZ_6"/>
    <property type="match status" value="1"/>
</dbReference>
<dbReference type="AlphaFoldDB" id="D7DKK4"/>
<dbReference type="GO" id="GO:0006508">
    <property type="term" value="P:proteolysis"/>
    <property type="evidence" value="ECO:0007669"/>
    <property type="project" value="UniProtKB-KW"/>
</dbReference>
<evidence type="ECO:0000313" key="19">
    <source>
        <dbReference type="Proteomes" id="UP000000383"/>
    </source>
</evidence>